<comment type="similarity">
    <text evidence="12">Belongs to the peptidase M20C family.</text>
</comment>
<dbReference type="GO" id="GO:0046872">
    <property type="term" value="F:metal ion binding"/>
    <property type="evidence" value="ECO:0007669"/>
    <property type="project" value="UniProtKB-KW"/>
</dbReference>
<accession>E0NMH7</accession>
<evidence type="ECO:0000256" key="7">
    <source>
        <dbReference type="ARBA" id="ARBA00023049"/>
    </source>
</evidence>
<dbReference type="GO" id="GO:0006508">
    <property type="term" value="P:proteolysis"/>
    <property type="evidence" value="ECO:0007669"/>
    <property type="project" value="UniProtKB-KW"/>
</dbReference>
<dbReference type="STRING" id="862517.HMPREF9225_1399"/>
<protein>
    <recommendedName>
        <fullName evidence="13">Cytosol non-specific dipeptidase</fullName>
        <ecNumber evidence="10">3.4.13.18</ecNumber>
    </recommendedName>
    <alternativeName>
        <fullName evidence="16">Aminoacyl-histidine dipeptidase</fullName>
    </alternativeName>
    <alternativeName>
        <fullName evidence="15">Beta-alanyl-histidine dipeptidase</fullName>
    </alternativeName>
    <alternativeName>
        <fullName evidence="14">Carnosinase</fullName>
    </alternativeName>
    <alternativeName>
        <fullName evidence="11">Peptidase D</fullName>
    </alternativeName>
    <alternativeName>
        <fullName evidence="17">Xaa-His dipeptidase</fullName>
    </alternativeName>
</protein>
<evidence type="ECO:0000256" key="5">
    <source>
        <dbReference type="ARBA" id="ARBA00022801"/>
    </source>
</evidence>
<evidence type="ECO:0000256" key="14">
    <source>
        <dbReference type="ARBA" id="ARBA00075285"/>
    </source>
</evidence>
<evidence type="ECO:0000256" key="10">
    <source>
        <dbReference type="ARBA" id="ARBA00038976"/>
    </source>
</evidence>
<dbReference type="Gene3D" id="3.40.630.10">
    <property type="entry name" value="Zn peptidases"/>
    <property type="match status" value="2"/>
</dbReference>
<sequence length="467" mass="52368">MNLKPELVFKYFKEISNIPRPSGHEEKMTEYLKNFGESRNLETIVDEVGNVLIRVPATKGYENSKTVIIQGHTDMVPEKSDDSNHDFLNDPIELIVDGNILHANNTTLGADDGIGVAFGLALIEDKDAEHGPLECLFTISEETTMKGALNLSDKLLTGSYLLNIDSEDEGVMTVGSAGGVNYVGRFNYEPVAVPKDYKVYEINFSGFLGGHSGMMIDKNKGNMIVVIADLISKLKDAMIVDFDCGTKQNAIPRMGDLIIATKESLDDKIESIMDKYKDIDGELEITYNETSANLAMSTIDSAVFSKYLLALPTGENSYMDSEKTILESSSNLAIVKNMDNYYEITVSVRSAKKERKEELENKLDLASKTHNVEYKYSEGYPTWVYREESELRNHAMDLYKKLYNKEMKAEIIHGGLECGVFYEKYRDLDMISIGPNITGAHTPKESLEIDSTERVYEFVKELLKSLK</sequence>
<dbReference type="NCBIfam" id="TIGR01893">
    <property type="entry name" value="aa-his-dipept"/>
    <property type="match status" value="1"/>
</dbReference>
<evidence type="ECO:0000313" key="18">
    <source>
        <dbReference type="EMBL" id="EFM25040.1"/>
    </source>
</evidence>
<evidence type="ECO:0000256" key="12">
    <source>
        <dbReference type="ARBA" id="ARBA00061423"/>
    </source>
</evidence>
<keyword evidence="6" id="KW-0862">Zinc</keyword>
<keyword evidence="4" id="KW-0479">Metal-binding</keyword>
<evidence type="ECO:0000256" key="11">
    <source>
        <dbReference type="ARBA" id="ARBA00044252"/>
    </source>
</evidence>
<evidence type="ECO:0000256" key="4">
    <source>
        <dbReference type="ARBA" id="ARBA00022723"/>
    </source>
</evidence>
<keyword evidence="7" id="KW-0482">Metalloprotease</keyword>
<dbReference type="GO" id="GO:0005829">
    <property type="term" value="C:cytosol"/>
    <property type="evidence" value="ECO:0007669"/>
    <property type="project" value="TreeGrafter"/>
</dbReference>
<dbReference type="GO" id="GO:0070573">
    <property type="term" value="F:metallodipeptidase activity"/>
    <property type="evidence" value="ECO:0007669"/>
    <property type="project" value="TreeGrafter"/>
</dbReference>
<evidence type="ECO:0000256" key="1">
    <source>
        <dbReference type="ARBA" id="ARBA00001941"/>
    </source>
</evidence>
<keyword evidence="3" id="KW-0645">Protease</keyword>
<comment type="cofactor">
    <cofactor evidence="2">
        <name>Zn(2+)</name>
        <dbReference type="ChEBI" id="CHEBI:29105"/>
    </cofactor>
</comment>
<dbReference type="Proteomes" id="UP000003280">
    <property type="component" value="Unassembled WGS sequence"/>
</dbReference>
<keyword evidence="8" id="KW-0170">Cobalt</keyword>
<dbReference type="PIRSF" id="PIRSF016599">
    <property type="entry name" value="Xaa-His_dipept"/>
    <property type="match status" value="1"/>
</dbReference>
<dbReference type="InterPro" id="IPR001160">
    <property type="entry name" value="Peptidase_M20C"/>
</dbReference>
<dbReference type="AlphaFoldDB" id="E0NMH7"/>
<proteinExistence type="inferred from homology"/>
<dbReference type="EMBL" id="AEEH01000046">
    <property type="protein sequence ID" value="EFM25040.1"/>
    <property type="molecule type" value="Genomic_DNA"/>
</dbReference>
<dbReference type="EC" id="3.4.13.18" evidence="10"/>
<name>E0NMH7_9FIRM</name>
<evidence type="ECO:0000256" key="3">
    <source>
        <dbReference type="ARBA" id="ARBA00022670"/>
    </source>
</evidence>
<evidence type="ECO:0000256" key="2">
    <source>
        <dbReference type="ARBA" id="ARBA00001947"/>
    </source>
</evidence>
<evidence type="ECO:0000256" key="9">
    <source>
        <dbReference type="ARBA" id="ARBA00036421"/>
    </source>
</evidence>
<evidence type="ECO:0000256" key="8">
    <source>
        <dbReference type="ARBA" id="ARBA00023285"/>
    </source>
</evidence>
<evidence type="ECO:0000313" key="19">
    <source>
        <dbReference type="Proteomes" id="UP000003280"/>
    </source>
</evidence>
<evidence type="ECO:0000256" key="13">
    <source>
        <dbReference type="ARBA" id="ARBA00071271"/>
    </source>
</evidence>
<dbReference type="Pfam" id="PF01546">
    <property type="entry name" value="Peptidase_M20"/>
    <property type="match status" value="1"/>
</dbReference>
<evidence type="ECO:0000256" key="6">
    <source>
        <dbReference type="ARBA" id="ARBA00022833"/>
    </source>
</evidence>
<dbReference type="CDD" id="cd03890">
    <property type="entry name" value="M20_pepD"/>
    <property type="match status" value="1"/>
</dbReference>
<gene>
    <name evidence="18" type="primary">pepD</name>
    <name evidence="18" type="ORF">HMPREF9225_1399</name>
</gene>
<evidence type="ECO:0000256" key="15">
    <source>
        <dbReference type="ARBA" id="ARBA00076004"/>
    </source>
</evidence>
<comment type="catalytic activity">
    <reaction evidence="9">
        <text>Hydrolysis of dipeptides, preferentially hydrophobic dipeptides including prolyl amino acids.</text>
        <dbReference type="EC" id="3.4.13.18"/>
    </reaction>
</comment>
<dbReference type="InterPro" id="IPR002933">
    <property type="entry name" value="Peptidase_M20"/>
</dbReference>
<comment type="cofactor">
    <cofactor evidence="1">
        <name>Co(2+)</name>
        <dbReference type="ChEBI" id="CHEBI:48828"/>
    </cofactor>
</comment>
<evidence type="ECO:0000256" key="16">
    <source>
        <dbReference type="ARBA" id="ARBA00077688"/>
    </source>
</evidence>
<dbReference type="OrthoDB" id="9773892at2"/>
<evidence type="ECO:0000256" key="17">
    <source>
        <dbReference type="ARBA" id="ARBA00078074"/>
    </source>
</evidence>
<dbReference type="RefSeq" id="WP_008902189.1">
    <property type="nucleotide sequence ID" value="NZ_GL397071.1"/>
</dbReference>
<keyword evidence="5" id="KW-0378">Hydrolase</keyword>
<keyword evidence="19" id="KW-1185">Reference proteome</keyword>
<organism evidence="18 19">
    <name type="scientific">Peptoniphilus duerdenii ATCC BAA-1640</name>
    <dbReference type="NCBI Taxonomy" id="862517"/>
    <lineage>
        <taxon>Bacteria</taxon>
        <taxon>Bacillati</taxon>
        <taxon>Bacillota</taxon>
        <taxon>Tissierellia</taxon>
        <taxon>Tissierellales</taxon>
        <taxon>Peptoniphilaceae</taxon>
        <taxon>Peptoniphilus</taxon>
    </lineage>
</organism>
<dbReference type="eggNOG" id="COG2195">
    <property type="taxonomic scope" value="Bacteria"/>
</dbReference>
<dbReference type="HOGENOM" id="CLU_028526_0_0_9"/>
<dbReference type="FunFam" id="3.40.630.10:FF:000018">
    <property type="entry name" value="Aminoacyl-histidine dipeptidase PepD"/>
    <property type="match status" value="1"/>
</dbReference>
<dbReference type="PRINTS" id="PR00934">
    <property type="entry name" value="XHISDIPTASE"/>
</dbReference>
<reference evidence="18 19" key="1">
    <citation type="submission" date="2010-07" db="EMBL/GenBank/DDBJ databases">
        <authorList>
            <person name="Muzny D."/>
            <person name="Qin X."/>
            <person name="Deng J."/>
            <person name="Jiang H."/>
            <person name="Liu Y."/>
            <person name="Qu J."/>
            <person name="Song X.-Z."/>
            <person name="Zhang L."/>
            <person name="Thornton R."/>
            <person name="Coyle M."/>
            <person name="Francisco L."/>
            <person name="Jackson L."/>
            <person name="Javaid M."/>
            <person name="Korchina V."/>
            <person name="Kovar C."/>
            <person name="Mata R."/>
            <person name="Mathew T."/>
            <person name="Ngo R."/>
            <person name="Nguyen L."/>
            <person name="Nguyen N."/>
            <person name="Okwuonu G."/>
            <person name="Ongeri F."/>
            <person name="Pham C."/>
            <person name="Simmons D."/>
            <person name="Wilczek-Boney K."/>
            <person name="Hale W."/>
            <person name="Jakkamsetti A."/>
            <person name="Pham P."/>
            <person name="Ruth R."/>
            <person name="San Lucas F."/>
            <person name="Warren J."/>
            <person name="Zhang J."/>
            <person name="Zhao Z."/>
            <person name="Zhou C."/>
            <person name="Zhu D."/>
            <person name="Lee S."/>
            <person name="Bess C."/>
            <person name="Blankenburg K."/>
            <person name="Forbes L."/>
            <person name="Fu Q."/>
            <person name="Gubbala S."/>
            <person name="Hirani K."/>
            <person name="Jayaseelan J.C."/>
            <person name="Lara F."/>
            <person name="Munidasa M."/>
            <person name="Palculict T."/>
            <person name="Patil S."/>
            <person name="Pu L.-L."/>
            <person name="Saada N."/>
            <person name="Tang L."/>
            <person name="Weissenberger G."/>
            <person name="Zhu Y."/>
            <person name="Hemphill L."/>
            <person name="Shang Y."/>
            <person name="Youmans B."/>
            <person name="Ayvaz T."/>
            <person name="Ross M."/>
            <person name="Santibanez J."/>
            <person name="Aqrawi P."/>
            <person name="Gross S."/>
            <person name="Joshi V."/>
            <person name="Fowler G."/>
            <person name="Nazareth L."/>
            <person name="Reid J."/>
            <person name="Worley K."/>
            <person name="Petrosino J."/>
            <person name="Highlander S."/>
            <person name="Gibbs R."/>
        </authorList>
    </citation>
    <scope>NUCLEOTIDE SEQUENCE [LARGE SCALE GENOMIC DNA]</scope>
    <source>
        <strain evidence="18 19">ATCC BAA-1640</strain>
    </source>
</reference>
<dbReference type="SUPFAM" id="SSF53187">
    <property type="entry name" value="Zn-dependent exopeptidases"/>
    <property type="match status" value="1"/>
</dbReference>
<dbReference type="FunFam" id="3.40.630.10:FF:000015">
    <property type="entry name" value="Aminoacyl-histidine dipeptidase PepD"/>
    <property type="match status" value="1"/>
</dbReference>
<dbReference type="PANTHER" id="PTHR43501">
    <property type="entry name" value="CYTOSOL NON-SPECIFIC DIPEPTIDASE"/>
    <property type="match status" value="1"/>
</dbReference>
<comment type="caution">
    <text evidence="18">The sequence shown here is derived from an EMBL/GenBank/DDBJ whole genome shotgun (WGS) entry which is preliminary data.</text>
</comment>
<dbReference type="PANTHER" id="PTHR43501:SF1">
    <property type="entry name" value="CYTOSOL NON-SPECIFIC DIPEPTIDASE"/>
    <property type="match status" value="1"/>
</dbReference>